<dbReference type="Gene3D" id="3.40.710.10">
    <property type="entry name" value="DD-peptidase/beta-lactamase superfamily"/>
    <property type="match status" value="1"/>
</dbReference>
<dbReference type="EC" id="3.2.1.52" evidence="3"/>
<keyword evidence="9" id="KW-1185">Reference proteome</keyword>
<dbReference type="GO" id="GO:0016787">
    <property type="term" value="F:hydrolase activity"/>
    <property type="evidence" value="ECO:0007669"/>
    <property type="project" value="UniProtKB-KW"/>
</dbReference>
<dbReference type="InterPro" id="IPR001466">
    <property type="entry name" value="Beta-lactam-related"/>
</dbReference>
<evidence type="ECO:0000313" key="9">
    <source>
        <dbReference type="Proteomes" id="UP001180481"/>
    </source>
</evidence>
<dbReference type="RefSeq" id="WP_309533084.1">
    <property type="nucleotide sequence ID" value="NZ_CP133721.1"/>
</dbReference>
<name>A0ABY9RD46_9FLAO</name>
<keyword evidence="4 8" id="KW-0378">Hydrolase</keyword>
<dbReference type="PANTHER" id="PTHR30480:SF13">
    <property type="entry name" value="BETA-HEXOSAMINIDASE"/>
    <property type="match status" value="1"/>
</dbReference>
<proteinExistence type="inferred from homology"/>
<comment type="catalytic activity">
    <reaction evidence="1">
        <text>Hydrolysis of terminal non-reducing N-acetyl-D-hexosamine residues in N-acetyl-beta-D-hexosaminides.</text>
        <dbReference type="EC" id="3.2.1.52"/>
    </reaction>
</comment>
<evidence type="ECO:0000259" key="6">
    <source>
        <dbReference type="Pfam" id="PF00144"/>
    </source>
</evidence>
<dbReference type="InterPro" id="IPR012338">
    <property type="entry name" value="Beta-lactam/transpept-like"/>
</dbReference>
<dbReference type="InterPro" id="IPR017853">
    <property type="entry name" value="GH"/>
</dbReference>
<gene>
    <name evidence="8" type="ORF">RF683_04945</name>
</gene>
<evidence type="ECO:0000256" key="2">
    <source>
        <dbReference type="ARBA" id="ARBA00005336"/>
    </source>
</evidence>
<organism evidence="8 9">
    <name type="scientific">Flavobacterium nakdongensis</name>
    <dbReference type="NCBI Taxonomy" id="3073563"/>
    <lineage>
        <taxon>Bacteria</taxon>
        <taxon>Pseudomonadati</taxon>
        <taxon>Bacteroidota</taxon>
        <taxon>Flavobacteriia</taxon>
        <taxon>Flavobacteriales</taxon>
        <taxon>Flavobacteriaceae</taxon>
        <taxon>Flavobacterium</taxon>
    </lineage>
</organism>
<reference evidence="8" key="1">
    <citation type="submission" date="2023-09" db="EMBL/GenBank/DDBJ databases">
        <title>Flavobacterium sp. 20NA77.7 isolated from freshwater.</title>
        <authorList>
            <person name="Le V."/>
            <person name="Ko S.-R."/>
            <person name="Ahn C.-Y."/>
            <person name="Oh H.-M."/>
        </authorList>
    </citation>
    <scope>NUCLEOTIDE SEQUENCE</scope>
    <source>
        <strain evidence="8">20NA77.7</strain>
    </source>
</reference>
<evidence type="ECO:0000256" key="4">
    <source>
        <dbReference type="ARBA" id="ARBA00022801"/>
    </source>
</evidence>
<dbReference type="InterPro" id="IPR036962">
    <property type="entry name" value="Glyco_hydro_3_N_sf"/>
</dbReference>
<dbReference type="InterPro" id="IPR019800">
    <property type="entry name" value="Glyco_hydro_3_AS"/>
</dbReference>
<dbReference type="PANTHER" id="PTHR30480">
    <property type="entry name" value="BETA-HEXOSAMINIDASE-RELATED"/>
    <property type="match status" value="1"/>
</dbReference>
<dbReference type="Pfam" id="PF00144">
    <property type="entry name" value="Beta-lactamase"/>
    <property type="match status" value="1"/>
</dbReference>
<dbReference type="EMBL" id="CP133721">
    <property type="protein sequence ID" value="WMW78793.1"/>
    <property type="molecule type" value="Genomic_DNA"/>
</dbReference>
<protein>
    <recommendedName>
        <fullName evidence="3">beta-N-acetylhexosaminidase</fullName>
        <ecNumber evidence="3">3.2.1.52</ecNumber>
    </recommendedName>
</protein>
<dbReference type="SUPFAM" id="SSF51445">
    <property type="entry name" value="(Trans)glycosidases"/>
    <property type="match status" value="1"/>
</dbReference>
<dbReference type="Pfam" id="PF00933">
    <property type="entry name" value="Glyco_hydro_3"/>
    <property type="match status" value="1"/>
</dbReference>
<keyword evidence="5" id="KW-0326">Glycosidase</keyword>
<dbReference type="Proteomes" id="UP001180481">
    <property type="component" value="Chromosome"/>
</dbReference>
<dbReference type="SUPFAM" id="SSF56601">
    <property type="entry name" value="beta-lactamase/transpeptidase-like"/>
    <property type="match status" value="1"/>
</dbReference>
<comment type="similarity">
    <text evidence="2">Belongs to the glycosyl hydrolase 3 family.</text>
</comment>
<dbReference type="Gene3D" id="3.20.20.300">
    <property type="entry name" value="Glycoside hydrolase, family 3, N-terminal domain"/>
    <property type="match status" value="1"/>
</dbReference>
<dbReference type="PRINTS" id="PR00133">
    <property type="entry name" value="GLHYDRLASE3"/>
</dbReference>
<sequence length="963" mass="109693">MKRLYILFFLVLIQFVFSQTNKKIQPEPIWVDSIYNSLTFDEKVGQLFMVAAYSNKNETHAQDLEKLISQYKIGGLIFFQGGPVRQAKLTNRFQSQSKIPLLIGNDAEWGFSMRLDSTVKYPWNMTLGAVQDMKLIEKMGMQMAKQAKRLGVHFTFGPVVDINTNPSNPIIGNRSFGEDKENVTKRALAYMKGLQENGVFATAKHFPGHGDTETDSHHTLPVVKFDKARLDDVELYPYKELIKNGLASVMVAHLNVPSIEPREGYPTSLSYHVVTNILKNELKFEGLIFTDALNMKGASNFKQPGDVDLEAFLAGNDVMLFAENVPKAIEKFNQAYQANVFSEERLAHSVKKILTYKYRAGLHNYKAIDLVNLYSDLNDVSYDALNYQLFENAVTVLKNESKIIPIHKLEKEKIAYVKLGDGANDTFLTKLKEYASVTEITAFDLDTALLDLANYSKVIIGYHKPDGAWRKNELTFRELNWIDKISKENETILAFFTKPYSLLKFPNFHHTETVIQAYQNTDMVQTIVAEIIFGAKTAKGKLPVSIKDNFLVNEGIVINEIKRLGYNIPENVGMDSKKLAQIETLANYAITQKTTPGLQVLVARKGQIIYQKSFGYHTYDTIQKVKNTDIYDVASLTKVLATLPVFMKQYDKRRISFDTRLCEMLPRFENTNKANATVLDMLTHQARFQPWIPFYKATLDSLKRPDSLYYRTSYSEEFPTKVAWNLYLRKAYNDTILNLIAKSPLLPSKQYKYSDFSFILLKEYLEHALHKKLDVLADENFYSSLGATTMTYNPLQKFEVTRIAPTEIDTYFRYQTLQGYVHDMAAAMQGGVSGHAGLFSSAIDVAKMMQLYLQKGTYGDHDYFSEKTFNDFNTCYFCKDGNRRGVGFDKPQLGNEGPTCGCVSMTSFGHTGFTGTMAWADPEKEIVYVFLSNRTFPNADVNKLSKLSIREKIQQIIYESIIE</sequence>
<evidence type="ECO:0000256" key="1">
    <source>
        <dbReference type="ARBA" id="ARBA00001231"/>
    </source>
</evidence>
<dbReference type="InterPro" id="IPR001764">
    <property type="entry name" value="Glyco_hydro_3_N"/>
</dbReference>
<dbReference type="InterPro" id="IPR050226">
    <property type="entry name" value="NagZ_Beta-hexosaminidase"/>
</dbReference>
<feature type="domain" description="Beta-lactamase-related" evidence="6">
    <location>
        <begin position="592"/>
        <end position="943"/>
    </location>
</feature>
<evidence type="ECO:0000256" key="3">
    <source>
        <dbReference type="ARBA" id="ARBA00012663"/>
    </source>
</evidence>
<accession>A0ABY9RD46</accession>
<dbReference type="PROSITE" id="PS00775">
    <property type="entry name" value="GLYCOSYL_HYDROL_F3"/>
    <property type="match status" value="1"/>
</dbReference>
<evidence type="ECO:0000259" key="7">
    <source>
        <dbReference type="Pfam" id="PF00933"/>
    </source>
</evidence>
<feature type="domain" description="Glycoside hydrolase family 3 N-terminal" evidence="7">
    <location>
        <begin position="39"/>
        <end position="355"/>
    </location>
</feature>
<evidence type="ECO:0000256" key="5">
    <source>
        <dbReference type="ARBA" id="ARBA00023295"/>
    </source>
</evidence>
<evidence type="ECO:0000313" key="8">
    <source>
        <dbReference type="EMBL" id="WMW78793.1"/>
    </source>
</evidence>